<proteinExistence type="predicted"/>
<gene>
    <name evidence="1" type="ORF">GLOINDRAFT_86712</name>
</gene>
<protein>
    <submittedName>
        <fullName evidence="1">Uncharacterized protein</fullName>
    </submittedName>
</protein>
<evidence type="ECO:0000313" key="1">
    <source>
        <dbReference type="EMBL" id="ESA01805.1"/>
    </source>
</evidence>
<accession>U9T0X1</accession>
<organism evidence="1">
    <name type="scientific">Rhizophagus irregularis (strain DAOM 181602 / DAOM 197198 / MUCL 43194)</name>
    <name type="common">Arbuscular mycorrhizal fungus</name>
    <name type="synonym">Glomus intraradices</name>
    <dbReference type="NCBI Taxonomy" id="747089"/>
    <lineage>
        <taxon>Eukaryota</taxon>
        <taxon>Fungi</taxon>
        <taxon>Fungi incertae sedis</taxon>
        <taxon>Mucoromycota</taxon>
        <taxon>Glomeromycotina</taxon>
        <taxon>Glomeromycetes</taxon>
        <taxon>Glomerales</taxon>
        <taxon>Glomeraceae</taxon>
        <taxon>Rhizophagus</taxon>
    </lineage>
</organism>
<dbReference type="HOGENOM" id="CLU_1571469_0_0_1"/>
<sequence>MSTPFGWTYSCRSVPRSTNFLLRPQTSIMYFIVTRNFTLWAKPSLVSREDYFAYNNNYIRYVDIVNNNRQLLSTAGLANNYFLMSPSPTNTLLRNAMSVGFAHSTGNHVRITMSSIFHSVSQLNITITYFVMMSTHVSWTTESHWDMPQPSTLFSSSEEAINMLEQGNAQ</sequence>
<dbReference type="EMBL" id="KI296193">
    <property type="protein sequence ID" value="ESA01805.1"/>
    <property type="molecule type" value="Genomic_DNA"/>
</dbReference>
<reference evidence="1" key="1">
    <citation type="submission" date="2013-07" db="EMBL/GenBank/DDBJ databases">
        <title>The genome of an arbuscular mycorrhizal fungus provides insights into the evolution of the oldest plant symbiosis.</title>
        <authorList>
            <consortium name="DOE Joint Genome Institute"/>
            <person name="Tisserant E."/>
            <person name="Malbreil M."/>
            <person name="Kuo A."/>
            <person name="Kohler A."/>
            <person name="Symeonidi A."/>
            <person name="Balestrini R."/>
            <person name="Charron P."/>
            <person name="Duensing N."/>
            <person name="Frei-dit-Frey N."/>
            <person name="Gianinazzi-Pearson V."/>
            <person name="Gilbert B."/>
            <person name="Handa Y."/>
            <person name="Hijri M."/>
            <person name="Kaul R."/>
            <person name="Kawaguchi M."/>
            <person name="Krajinski F."/>
            <person name="Lammers P."/>
            <person name="Lapierre D."/>
            <person name="Masclaux F.G."/>
            <person name="Murat C."/>
            <person name="Morin E."/>
            <person name="Ndikumana S."/>
            <person name="Pagni M."/>
            <person name="Petitpierre D."/>
            <person name="Requena N."/>
            <person name="Rosikiewicz P."/>
            <person name="Riley R."/>
            <person name="Saito K."/>
            <person name="San Clemente H."/>
            <person name="Shapiro H."/>
            <person name="van Tuinen D."/>
            <person name="Becard G."/>
            <person name="Bonfante P."/>
            <person name="Paszkowski U."/>
            <person name="Shachar-Hill Y."/>
            <person name="Young J.P."/>
            <person name="Sanders I.R."/>
            <person name="Henrissat B."/>
            <person name="Rensing S.A."/>
            <person name="Grigoriev I.V."/>
            <person name="Corradi N."/>
            <person name="Roux C."/>
            <person name="Martin F."/>
        </authorList>
    </citation>
    <scope>NUCLEOTIDE SEQUENCE</scope>
    <source>
        <strain evidence="1">DAOM 197198</strain>
    </source>
</reference>
<dbReference type="AlphaFoldDB" id="U9T0X1"/>
<name>U9T0X1_RHIID</name>